<gene>
    <name evidence="2" type="ORF">CBY09_15125</name>
</gene>
<feature type="domain" description="CinA C-terminal" evidence="1">
    <location>
        <begin position="24"/>
        <end position="170"/>
    </location>
</feature>
<dbReference type="EMBL" id="NOIG01000009">
    <property type="protein sequence ID" value="OYD49533.1"/>
    <property type="molecule type" value="Genomic_DNA"/>
</dbReference>
<dbReference type="InterPro" id="IPR036653">
    <property type="entry name" value="CinA-like_C"/>
</dbReference>
<organism evidence="2 3">
    <name type="scientific">Acidovorax kalamii</name>
    <dbReference type="NCBI Taxonomy" id="2004485"/>
    <lineage>
        <taxon>Bacteria</taxon>
        <taxon>Pseudomonadati</taxon>
        <taxon>Pseudomonadota</taxon>
        <taxon>Betaproteobacteria</taxon>
        <taxon>Burkholderiales</taxon>
        <taxon>Comamonadaceae</taxon>
        <taxon>Acidovorax</taxon>
    </lineage>
</organism>
<dbReference type="RefSeq" id="WP_094290404.1">
    <property type="nucleotide sequence ID" value="NZ_NOIG01000009.1"/>
</dbReference>
<dbReference type="Pfam" id="PF02464">
    <property type="entry name" value="CinA"/>
    <property type="match status" value="1"/>
</dbReference>
<dbReference type="SUPFAM" id="SSF142433">
    <property type="entry name" value="CinA-like"/>
    <property type="match status" value="1"/>
</dbReference>
<dbReference type="NCBIfam" id="TIGR00199">
    <property type="entry name" value="PncC_domain"/>
    <property type="match status" value="1"/>
</dbReference>
<evidence type="ECO:0000313" key="3">
    <source>
        <dbReference type="Proteomes" id="UP000215441"/>
    </source>
</evidence>
<dbReference type="InterPro" id="IPR008136">
    <property type="entry name" value="CinA_C"/>
</dbReference>
<protein>
    <submittedName>
        <fullName evidence="2">Damage-inducible protein CinA</fullName>
    </submittedName>
</protein>
<reference evidence="2 3" key="1">
    <citation type="submission" date="2017-07" db="EMBL/GenBank/DDBJ databases">
        <title>Acidovorax KNDSW TSA 6 genome sequence and assembly.</title>
        <authorList>
            <person name="Mayilraj S."/>
        </authorList>
    </citation>
    <scope>NUCLEOTIDE SEQUENCE [LARGE SCALE GENOMIC DNA]</scope>
    <source>
        <strain evidence="2 3">KNDSW-TSA6</strain>
    </source>
</reference>
<dbReference type="OrthoDB" id="9801454at2"/>
<name>A0A235ELA4_9BURK</name>
<dbReference type="Gene3D" id="3.90.950.20">
    <property type="entry name" value="CinA-like"/>
    <property type="match status" value="1"/>
</dbReference>
<keyword evidence="3" id="KW-1185">Reference proteome</keyword>
<dbReference type="Proteomes" id="UP000215441">
    <property type="component" value="Unassembled WGS sequence"/>
</dbReference>
<evidence type="ECO:0000259" key="1">
    <source>
        <dbReference type="Pfam" id="PF02464"/>
    </source>
</evidence>
<dbReference type="AlphaFoldDB" id="A0A235ELA4"/>
<comment type="caution">
    <text evidence="2">The sequence shown here is derived from an EMBL/GenBank/DDBJ whole genome shotgun (WGS) entry which is preliminary data.</text>
</comment>
<proteinExistence type="predicted"/>
<accession>A0A235ELA4</accession>
<evidence type="ECO:0000313" key="2">
    <source>
        <dbReference type="EMBL" id="OYD49533.1"/>
    </source>
</evidence>
<sequence length="175" mass="18187">MTTVTLSNAELLALDTSALEANLTQISLELIKHRHLLATAESCTGGMIAAACTELAGASDWFERGFVTYSNAAKTEMLGVPAALIEQEGAVSEAVARAMADGALTHSQAHVSLAVTGVAGPTGGSDAKPVGTVWFAWCVGGETHSEMQHFPGDRAAIRAATLRYALQRLLGHLLA</sequence>